<feature type="transmembrane region" description="Helical" evidence="13">
    <location>
        <begin position="695"/>
        <end position="718"/>
    </location>
</feature>
<dbReference type="Pfam" id="PF13632">
    <property type="entry name" value="Glyco_trans_2_3"/>
    <property type="match status" value="1"/>
</dbReference>
<keyword evidence="7 13" id="KW-1133">Transmembrane helix</keyword>
<keyword evidence="6" id="KW-0460">Magnesium</keyword>
<dbReference type="GO" id="GO:0004553">
    <property type="term" value="F:hydrolase activity, hydrolyzing O-glycosyl compounds"/>
    <property type="evidence" value="ECO:0007669"/>
    <property type="project" value="InterPro"/>
</dbReference>
<dbReference type="RefSeq" id="WP_167084312.1">
    <property type="nucleotide sequence ID" value="NZ_BAAADC010000001.1"/>
</dbReference>
<evidence type="ECO:0000256" key="6">
    <source>
        <dbReference type="ARBA" id="ARBA00022842"/>
    </source>
</evidence>
<evidence type="ECO:0000256" key="5">
    <source>
        <dbReference type="ARBA" id="ARBA00022801"/>
    </source>
</evidence>
<dbReference type="InterPro" id="IPR029044">
    <property type="entry name" value="Nucleotide-diphossugar_trans"/>
</dbReference>
<dbReference type="GO" id="GO:0005886">
    <property type="term" value="C:plasma membrane"/>
    <property type="evidence" value="ECO:0007669"/>
    <property type="project" value="TreeGrafter"/>
</dbReference>
<dbReference type="InterPro" id="IPR050321">
    <property type="entry name" value="Glycosyltr_2/OpgH_subfam"/>
</dbReference>
<feature type="transmembrane region" description="Helical" evidence="13">
    <location>
        <begin position="329"/>
        <end position="346"/>
    </location>
</feature>
<name>A0A846N4W5_9PROT</name>
<evidence type="ECO:0000256" key="13">
    <source>
        <dbReference type="SAM" id="Phobius"/>
    </source>
</evidence>
<dbReference type="SUPFAM" id="SSF53448">
    <property type="entry name" value="Nucleotide-diphospho-sugar transferases"/>
    <property type="match status" value="1"/>
</dbReference>
<dbReference type="GO" id="GO:0005975">
    <property type="term" value="P:carbohydrate metabolic process"/>
    <property type="evidence" value="ECO:0007669"/>
    <property type="project" value="InterPro"/>
</dbReference>
<feature type="transmembrane region" description="Helical" evidence="13">
    <location>
        <begin position="353"/>
        <end position="374"/>
    </location>
</feature>
<reference evidence="15 16" key="1">
    <citation type="submission" date="2020-03" db="EMBL/GenBank/DDBJ databases">
        <title>Genomic Encyclopedia of Type Strains, Phase IV (KMG-IV): sequencing the most valuable type-strain genomes for metagenomic binning, comparative biology and taxonomic classification.</title>
        <authorList>
            <person name="Goeker M."/>
        </authorList>
    </citation>
    <scope>NUCLEOTIDE SEQUENCE [LARGE SCALE GENOMIC DNA]</scope>
    <source>
        <strain evidence="15 16">DSM 19867</strain>
    </source>
</reference>
<keyword evidence="8 13" id="KW-0472">Membrane</keyword>
<comment type="caution">
    <text evidence="15">The sequence shown here is derived from an EMBL/GenBank/DDBJ whole genome shotgun (WGS) entry which is preliminary data.</text>
</comment>
<feature type="transmembrane region" description="Helical" evidence="13">
    <location>
        <begin position="724"/>
        <end position="742"/>
    </location>
</feature>
<dbReference type="InterPro" id="IPR017853">
    <property type="entry name" value="GH"/>
</dbReference>
<dbReference type="EMBL" id="JAASRM010000001">
    <property type="protein sequence ID" value="NIK90070.1"/>
    <property type="molecule type" value="Genomic_DNA"/>
</dbReference>
<keyword evidence="4 13" id="KW-0812">Transmembrane</keyword>
<evidence type="ECO:0000313" key="15">
    <source>
        <dbReference type="EMBL" id="NIK90070.1"/>
    </source>
</evidence>
<dbReference type="PANTHER" id="PTHR43867">
    <property type="entry name" value="CELLULOSE SYNTHASE CATALYTIC SUBUNIT A [UDP-FORMING]"/>
    <property type="match status" value="1"/>
</dbReference>
<evidence type="ECO:0000256" key="12">
    <source>
        <dbReference type="ARBA" id="ARBA00078564"/>
    </source>
</evidence>
<keyword evidence="3 15" id="KW-0808">Transferase</keyword>
<dbReference type="GO" id="GO:0016758">
    <property type="term" value="F:hexosyltransferase activity"/>
    <property type="evidence" value="ECO:0007669"/>
    <property type="project" value="TreeGrafter"/>
</dbReference>
<dbReference type="EC" id="2.4.1.336" evidence="10"/>
<evidence type="ECO:0000256" key="8">
    <source>
        <dbReference type="ARBA" id="ARBA00023136"/>
    </source>
</evidence>
<evidence type="ECO:0000256" key="2">
    <source>
        <dbReference type="ARBA" id="ARBA00022676"/>
    </source>
</evidence>
<comment type="catalytic activity">
    <reaction evidence="9">
        <text>a 1,2-diacyl-sn-glycerol + UDP-alpha-D-glucose = a 1,2-diacyl-3-O-(beta-D-glucopyranosyl)-sn-glycerol + UDP + H(+)</text>
        <dbReference type="Rhea" id="RHEA:17285"/>
        <dbReference type="ChEBI" id="CHEBI:15378"/>
        <dbReference type="ChEBI" id="CHEBI:17815"/>
        <dbReference type="ChEBI" id="CHEBI:58223"/>
        <dbReference type="ChEBI" id="CHEBI:58885"/>
        <dbReference type="ChEBI" id="CHEBI:75799"/>
        <dbReference type="EC" id="2.4.1.336"/>
    </reaction>
</comment>
<evidence type="ECO:0000256" key="10">
    <source>
        <dbReference type="ARBA" id="ARBA00066964"/>
    </source>
</evidence>
<dbReference type="AlphaFoldDB" id="A0A846N4W5"/>
<sequence>MIERLRALLRGRGGIIRIGLALFLVVSASALFWASRDYTLVAPDWDGLVRGVTYYPSHTYDSYQFKHVTPDRIDADMAQLSRFTGHVRTYTVNYGLDKVPEIARRYGLTVSVGIWIGADLDKNEIELEKALGAILANRRVVDRVIVGNESVMRGDVTGDQLNGYIKRVRKALPARIKVTTAETWSTWLLHPEVGQYCDVIFVHLLPYWEGADVRTANGFLQSHYNLVQDEFPDKPIVIGEVGWPSQGRTMNNAEANPANQAFFIRNFVQLALNKGYDYYIIEAYDQPWKAAHEGKGGSAGAYWGLFNAEGQPKFHFTGDVRSFPEWRKYTFVAALFSLLLGLVILSRMPRVKAIGYFVMGGLVVLVTSGILLLFDTTSLNYIDPYNIAMIILMSPLVLLASIVVLTEGIEMAAVLWRVERRAVKAEIPEVAPLVSIHVPCYNEPPDMMIATLNALAELDYENFEVVILDNNTPDEETWRPVQAHCAALGPRFRFFHFSGVKGFKAGALNIAMTLTHPDAKYIAVIDSDYLVEPNWLRLTLPYFAEERIAIVQGPQDYRDGQESLFKAMCYEEYRGFFHIGMVERNESDAIIQHGTMTIVRRDKLDEVGGWATWCITEDTELGLRLFEAGYGAAYIPQSMGRGVIPDTLKAFQGQRYRWVYGAMQILKKHSKAIFQGGSKLSLAQRYHFLSGWLPWISDGLGLVVTFIAIAWTFAMWAAPRYVDVPLPVLSGAALALFAAKMAKTLLLYPSKVRSGMRGAFLAAVAGLALTHTVSKAVWSGIFTSGVPFFRTPKMADEAMLSQALRGVWQETTLFAAIILAICSVISTGRYDDPASWLWIVMLGVQSLPYAATVVTAAISARAQAKDRSKPDVPAAPPIAKAA</sequence>
<evidence type="ECO:0000256" key="3">
    <source>
        <dbReference type="ARBA" id="ARBA00022679"/>
    </source>
</evidence>
<evidence type="ECO:0000256" key="7">
    <source>
        <dbReference type="ARBA" id="ARBA00022989"/>
    </source>
</evidence>
<evidence type="ECO:0000256" key="4">
    <source>
        <dbReference type="ARBA" id="ARBA00022692"/>
    </source>
</evidence>
<dbReference type="PROSITE" id="PS00587">
    <property type="entry name" value="GLYCOSYL_HYDROL_F17"/>
    <property type="match status" value="1"/>
</dbReference>
<proteinExistence type="predicted"/>
<feature type="transmembrane region" description="Helical" evidence="13">
    <location>
        <begin position="836"/>
        <end position="860"/>
    </location>
</feature>
<accession>A0A846N4W5</accession>
<evidence type="ECO:0000313" key="16">
    <source>
        <dbReference type="Proteomes" id="UP000570514"/>
    </source>
</evidence>
<evidence type="ECO:0000256" key="11">
    <source>
        <dbReference type="ARBA" id="ARBA00068721"/>
    </source>
</evidence>
<comment type="subcellular location">
    <subcellularLocation>
        <location evidence="1">Membrane</location>
        <topology evidence="1">Multi-pass membrane protein</topology>
    </subcellularLocation>
</comment>
<organism evidence="15 16">
    <name type="scientific">Rhizomicrobium palustre</name>
    <dbReference type="NCBI Taxonomy" id="189966"/>
    <lineage>
        <taxon>Bacteria</taxon>
        <taxon>Pseudomonadati</taxon>
        <taxon>Pseudomonadota</taxon>
        <taxon>Alphaproteobacteria</taxon>
        <taxon>Micropepsales</taxon>
        <taxon>Micropepsaceae</taxon>
        <taxon>Rhizomicrobium</taxon>
    </lineage>
</organism>
<keyword evidence="16" id="KW-1185">Reference proteome</keyword>
<dbReference type="FunFam" id="3.90.550.10:FF:000164">
    <property type="entry name" value="Beta-(1-3)-glucosyl transferase"/>
    <property type="match status" value="1"/>
</dbReference>
<evidence type="ECO:0000259" key="14">
    <source>
        <dbReference type="Pfam" id="PF13632"/>
    </source>
</evidence>
<dbReference type="InterPro" id="IPR001173">
    <property type="entry name" value="Glyco_trans_2-like"/>
</dbReference>
<dbReference type="Gene3D" id="3.20.20.80">
    <property type="entry name" value="Glycosidases"/>
    <property type="match status" value="1"/>
</dbReference>
<evidence type="ECO:0000256" key="1">
    <source>
        <dbReference type="ARBA" id="ARBA00004141"/>
    </source>
</evidence>
<dbReference type="Proteomes" id="UP000570514">
    <property type="component" value="Unassembled WGS sequence"/>
</dbReference>
<feature type="transmembrane region" description="Helical" evidence="13">
    <location>
        <begin position="386"/>
        <end position="405"/>
    </location>
</feature>
<dbReference type="InterPro" id="IPR000490">
    <property type="entry name" value="Glyco_hydro_17"/>
</dbReference>
<keyword evidence="5" id="KW-0378">Hydrolase</keyword>
<dbReference type="SUPFAM" id="SSF51445">
    <property type="entry name" value="(Trans)glycosidases"/>
    <property type="match status" value="1"/>
</dbReference>
<evidence type="ECO:0000256" key="9">
    <source>
        <dbReference type="ARBA" id="ARBA00053004"/>
    </source>
</evidence>
<gene>
    <name evidence="15" type="ORF">FHS83_003388</name>
</gene>
<feature type="transmembrane region" description="Helical" evidence="13">
    <location>
        <begin position="14"/>
        <end position="34"/>
    </location>
</feature>
<keyword evidence="2" id="KW-0328">Glycosyltransferase</keyword>
<protein>
    <recommendedName>
        <fullName evidence="11">Beta-monoglucosyldiacylglycerol synthase</fullName>
        <ecNumber evidence="10">2.4.1.336</ecNumber>
    </recommendedName>
    <alternativeName>
        <fullName evidence="12">UDP-glucose:1,2-diacylglycerol 3-beta-D-glucosyltransferase</fullName>
    </alternativeName>
</protein>
<dbReference type="PANTHER" id="PTHR43867:SF4">
    <property type="entry name" value="BETA-(1-3)-GLUCOSYL TRANSFERASE"/>
    <property type="match status" value="1"/>
</dbReference>
<dbReference type="Gene3D" id="3.90.550.10">
    <property type="entry name" value="Spore Coat Polysaccharide Biosynthesis Protein SpsA, Chain A"/>
    <property type="match status" value="1"/>
</dbReference>
<feature type="domain" description="Glycosyltransferase 2-like" evidence="14">
    <location>
        <begin position="521"/>
        <end position="716"/>
    </location>
</feature>